<feature type="region of interest" description="Disordered" evidence="1">
    <location>
        <begin position="146"/>
        <end position="174"/>
    </location>
</feature>
<sequence length="208" mass="22716">MDIVCDLLRQKASMHPENDVLSSAITSLDELVHTDDRAAVAYRTATLLAKLEAQGLWGTTEDERELRKAIDAELHSNTNADRFTIVTRPPSASSLPWTTDSGHALIVDPELAEQLNEVTFLHVLANTPTKVIPPGKSLRATLASPEAARALGSGSRTDRISDHSNEAGSEPPTLHAKVEEIAQRAFWDEVPTHFSLPRRVTLTLTLSL</sequence>
<evidence type="ECO:0000313" key="3">
    <source>
        <dbReference type="Proteomes" id="UP000308199"/>
    </source>
</evidence>
<gene>
    <name evidence="2" type="ORF">EW145_g6287</name>
</gene>
<comment type="caution">
    <text evidence="2">The sequence shown here is derived from an EMBL/GenBank/DDBJ whole genome shotgun (WGS) entry which is preliminary data.</text>
</comment>
<dbReference type="AlphaFoldDB" id="A0A4S4L1S2"/>
<dbReference type="OrthoDB" id="276323at2759"/>
<feature type="compositionally biased region" description="Basic and acidic residues" evidence="1">
    <location>
        <begin position="156"/>
        <end position="165"/>
    </location>
</feature>
<evidence type="ECO:0000256" key="1">
    <source>
        <dbReference type="SAM" id="MobiDB-lite"/>
    </source>
</evidence>
<keyword evidence="3" id="KW-1185">Reference proteome</keyword>
<reference evidence="2 3" key="1">
    <citation type="submission" date="2019-02" db="EMBL/GenBank/DDBJ databases">
        <title>Genome sequencing of the rare red list fungi Phellinidium pouzarii.</title>
        <authorList>
            <person name="Buettner E."/>
            <person name="Kellner H."/>
        </authorList>
    </citation>
    <scope>NUCLEOTIDE SEQUENCE [LARGE SCALE GENOMIC DNA]</scope>
    <source>
        <strain evidence="2 3">DSM 108285</strain>
    </source>
</reference>
<name>A0A4S4L1S2_9AGAM</name>
<organism evidence="2 3">
    <name type="scientific">Phellinidium pouzarii</name>
    <dbReference type="NCBI Taxonomy" id="167371"/>
    <lineage>
        <taxon>Eukaryota</taxon>
        <taxon>Fungi</taxon>
        <taxon>Dikarya</taxon>
        <taxon>Basidiomycota</taxon>
        <taxon>Agaricomycotina</taxon>
        <taxon>Agaricomycetes</taxon>
        <taxon>Hymenochaetales</taxon>
        <taxon>Hymenochaetaceae</taxon>
        <taxon>Phellinidium</taxon>
    </lineage>
</organism>
<feature type="non-terminal residue" evidence="2">
    <location>
        <position position="208"/>
    </location>
</feature>
<dbReference type="Proteomes" id="UP000308199">
    <property type="component" value="Unassembled WGS sequence"/>
</dbReference>
<accession>A0A4S4L1S2</accession>
<protein>
    <submittedName>
        <fullName evidence="2">Uncharacterized protein</fullName>
    </submittedName>
</protein>
<evidence type="ECO:0000313" key="2">
    <source>
        <dbReference type="EMBL" id="THH03400.1"/>
    </source>
</evidence>
<dbReference type="EMBL" id="SGPK01000458">
    <property type="protein sequence ID" value="THH03400.1"/>
    <property type="molecule type" value="Genomic_DNA"/>
</dbReference>
<proteinExistence type="predicted"/>